<feature type="region of interest" description="Disordered" evidence="4">
    <location>
        <begin position="1"/>
        <end position="47"/>
    </location>
</feature>
<proteinExistence type="predicted"/>
<dbReference type="Pfam" id="PF13181">
    <property type="entry name" value="TPR_8"/>
    <property type="match status" value="1"/>
</dbReference>
<dbReference type="SUPFAM" id="SSF48452">
    <property type="entry name" value="TPR-like"/>
    <property type="match status" value="2"/>
</dbReference>
<feature type="region of interest" description="Disordered" evidence="4">
    <location>
        <begin position="341"/>
        <end position="379"/>
    </location>
</feature>
<dbReference type="CDD" id="cd24142">
    <property type="entry name" value="ACL4-like"/>
    <property type="match status" value="1"/>
</dbReference>
<feature type="repeat" description="TPR" evidence="3">
    <location>
        <begin position="79"/>
        <end position="112"/>
    </location>
</feature>
<gene>
    <name evidence="5" type="ORF">P167DRAFT_582490</name>
</gene>
<dbReference type="PROSITE" id="PS50005">
    <property type="entry name" value="TPR"/>
    <property type="match status" value="1"/>
</dbReference>
<dbReference type="InParanoid" id="A0A3N4KWT6"/>
<name>A0A3N4KWT6_9PEZI</name>
<dbReference type="InterPro" id="IPR051012">
    <property type="entry name" value="CellSynth/LPSAsmb/PSIAsmb"/>
</dbReference>
<evidence type="ECO:0000313" key="6">
    <source>
        <dbReference type="Proteomes" id="UP000277580"/>
    </source>
</evidence>
<reference evidence="5 6" key="1">
    <citation type="journal article" date="2018" name="Nat. Ecol. Evol.">
        <title>Pezizomycetes genomes reveal the molecular basis of ectomycorrhizal truffle lifestyle.</title>
        <authorList>
            <person name="Murat C."/>
            <person name="Payen T."/>
            <person name="Noel B."/>
            <person name="Kuo A."/>
            <person name="Morin E."/>
            <person name="Chen J."/>
            <person name="Kohler A."/>
            <person name="Krizsan K."/>
            <person name="Balestrini R."/>
            <person name="Da Silva C."/>
            <person name="Montanini B."/>
            <person name="Hainaut M."/>
            <person name="Levati E."/>
            <person name="Barry K.W."/>
            <person name="Belfiori B."/>
            <person name="Cichocki N."/>
            <person name="Clum A."/>
            <person name="Dockter R.B."/>
            <person name="Fauchery L."/>
            <person name="Guy J."/>
            <person name="Iotti M."/>
            <person name="Le Tacon F."/>
            <person name="Lindquist E.A."/>
            <person name="Lipzen A."/>
            <person name="Malagnac F."/>
            <person name="Mello A."/>
            <person name="Molinier V."/>
            <person name="Miyauchi S."/>
            <person name="Poulain J."/>
            <person name="Riccioni C."/>
            <person name="Rubini A."/>
            <person name="Sitrit Y."/>
            <person name="Splivallo R."/>
            <person name="Traeger S."/>
            <person name="Wang M."/>
            <person name="Zifcakova L."/>
            <person name="Wipf D."/>
            <person name="Zambonelli A."/>
            <person name="Paolocci F."/>
            <person name="Nowrousian M."/>
            <person name="Ottonello S."/>
            <person name="Baldrian P."/>
            <person name="Spatafora J.W."/>
            <person name="Henrissat B."/>
            <person name="Nagy L.G."/>
            <person name="Aury J.M."/>
            <person name="Wincker P."/>
            <person name="Grigoriev I.V."/>
            <person name="Bonfante P."/>
            <person name="Martin F.M."/>
        </authorList>
    </citation>
    <scope>NUCLEOTIDE SEQUENCE [LARGE SCALE GENOMIC DNA]</scope>
    <source>
        <strain evidence="5 6">CCBAS932</strain>
    </source>
</reference>
<sequence length="379" mass="41678">MAKTRSNPPKRKSKSTSTAKSILHSASSTFSTNPHAPKPPPPSADTLTASAATALHTEGNPHDALRLTTLALQSDPAHLPALELHGEAHLELGDEDSARTYFEKAAALDPDGALSGPEKFLWLAQLGVGGAEMMRWYERGTAVLRAWMQEGRGAERGLGEKMCGALCAMAEIYMSDLCDEPDAESRCESYVTEALLTTPDSSEALQTLASIRISQQRPADAITALQRSLRVWQDLPADAAEVPSYASRINLAKLLIETAQYDTALEVLERLQLEDDQLPDLWYLGGWCLFLYGEQEEAGSEERRELWGSAREWLGNCGVLYQALGWEDVGIWEHAEELRGRIGAEIGEEEEGEDEDGEEEGEEEWESEEEGEDGDVEMK</sequence>
<dbReference type="FunCoup" id="A0A3N4KWT6">
    <property type="interactions" value="284"/>
</dbReference>
<dbReference type="EMBL" id="ML119115">
    <property type="protein sequence ID" value="RPB15000.1"/>
    <property type="molecule type" value="Genomic_DNA"/>
</dbReference>
<accession>A0A3N4KWT6</accession>
<dbReference type="InterPro" id="IPR019734">
    <property type="entry name" value="TPR_rpt"/>
</dbReference>
<keyword evidence="2 3" id="KW-0802">TPR repeat</keyword>
<evidence type="ECO:0000256" key="2">
    <source>
        <dbReference type="ARBA" id="ARBA00022803"/>
    </source>
</evidence>
<dbReference type="SMART" id="SM00028">
    <property type="entry name" value="TPR"/>
    <property type="match status" value="3"/>
</dbReference>
<evidence type="ECO:0000256" key="1">
    <source>
        <dbReference type="ARBA" id="ARBA00022737"/>
    </source>
</evidence>
<keyword evidence="6" id="KW-1185">Reference proteome</keyword>
<evidence type="ECO:0000256" key="3">
    <source>
        <dbReference type="PROSITE-ProRule" id="PRU00339"/>
    </source>
</evidence>
<evidence type="ECO:0000256" key="4">
    <source>
        <dbReference type="SAM" id="MobiDB-lite"/>
    </source>
</evidence>
<dbReference type="OrthoDB" id="1914839at2759"/>
<feature type="compositionally biased region" description="Acidic residues" evidence="4">
    <location>
        <begin position="346"/>
        <end position="379"/>
    </location>
</feature>
<protein>
    <submittedName>
        <fullName evidence="5">TPR-like protein</fullName>
    </submittedName>
</protein>
<dbReference type="PANTHER" id="PTHR45586:SF1">
    <property type="entry name" value="LIPOPOLYSACCHARIDE ASSEMBLY PROTEIN B"/>
    <property type="match status" value="1"/>
</dbReference>
<keyword evidence="1" id="KW-0677">Repeat</keyword>
<organism evidence="5 6">
    <name type="scientific">Morchella conica CCBAS932</name>
    <dbReference type="NCBI Taxonomy" id="1392247"/>
    <lineage>
        <taxon>Eukaryota</taxon>
        <taxon>Fungi</taxon>
        <taxon>Dikarya</taxon>
        <taxon>Ascomycota</taxon>
        <taxon>Pezizomycotina</taxon>
        <taxon>Pezizomycetes</taxon>
        <taxon>Pezizales</taxon>
        <taxon>Morchellaceae</taxon>
        <taxon>Morchella</taxon>
    </lineage>
</organism>
<dbReference type="Gene3D" id="1.25.40.10">
    <property type="entry name" value="Tetratricopeptide repeat domain"/>
    <property type="match status" value="2"/>
</dbReference>
<dbReference type="STRING" id="1392247.A0A3N4KWT6"/>
<dbReference type="AlphaFoldDB" id="A0A3N4KWT6"/>
<dbReference type="PANTHER" id="PTHR45586">
    <property type="entry name" value="TPR REPEAT-CONTAINING PROTEIN PA4667"/>
    <property type="match status" value="1"/>
</dbReference>
<dbReference type="Proteomes" id="UP000277580">
    <property type="component" value="Unassembled WGS sequence"/>
</dbReference>
<dbReference type="InterPro" id="IPR011990">
    <property type="entry name" value="TPR-like_helical_dom_sf"/>
</dbReference>
<feature type="compositionally biased region" description="Polar residues" evidence="4">
    <location>
        <begin position="24"/>
        <end position="33"/>
    </location>
</feature>
<evidence type="ECO:0000313" key="5">
    <source>
        <dbReference type="EMBL" id="RPB15000.1"/>
    </source>
</evidence>